<evidence type="ECO:0000313" key="2">
    <source>
        <dbReference type="EMBL" id="BBI30856.1"/>
    </source>
</evidence>
<dbReference type="InterPro" id="IPR004843">
    <property type="entry name" value="Calcineurin-like_PHP"/>
</dbReference>
<dbReference type="SUPFAM" id="SSF56300">
    <property type="entry name" value="Metallo-dependent phosphatases"/>
    <property type="match status" value="1"/>
</dbReference>
<evidence type="ECO:0000259" key="1">
    <source>
        <dbReference type="Pfam" id="PF00149"/>
    </source>
</evidence>
<keyword evidence="3" id="KW-1185">Reference proteome</keyword>
<dbReference type="RefSeq" id="WP_130604773.1">
    <property type="nucleotide sequence ID" value="NZ_AP019400.1"/>
</dbReference>
<sequence>MEMCRVMHIPKRQQPIQVLAHWIFDPIHTKSGSIQEGNLVLADKSGLGNHIELVTTNESTTQQYAPHLDWMKDTSGGAGLSLYNDRCDKGTGSYFQTVKDAPLNQESFGQGYTIEVVVQMPELFDEDRHSWMGVLTRQGRAADLGKSGENEIVATLSISNCKEYQWVSHPTNQTSSVTNWSRYLKPGQWHHVVIVNDTIQTLLYVDGICDFNSPTRDIRGIAQIEGKGWNIGASEWGGQLDQLFSGSIREIRIAGEPLERVDWLLDSKPQQVIKGTNEEHPLSLQKSAYHFVFVPDAQKLVYLNPEMFEAQTKWIVDNHSRFNIAMTAFVGDIVDHSDAPEEWDRSSRAISLLDQSHTPYMMTAGNHDYDAADTYLQHFGPDRFRSKEYYKGHSPSQYSSYGFIQAGSYTYLWLMVDMQYLLQDMAWCKAVLEEHPNIPTIIVSHDILYATKEEERRIVHESENGRLIWEELVAPYNQVFLTVNGHYDGTAHHIRRNNSDHMVIQLLINYQDSYRGGNGWMRLAGFNEEANQISFLTYSPWVELLGKNEPLSYPDYRYLTGQYDTFVIPFPFEKRFNFVTES</sequence>
<name>A0A3T1CYE4_9BACL</name>
<protein>
    <submittedName>
        <fullName evidence="2">Metallophosphoesterase</fullName>
    </submittedName>
</protein>
<gene>
    <name evidence="2" type="ORF">KCTCHS21_02550</name>
</gene>
<dbReference type="Gene3D" id="2.60.120.200">
    <property type="match status" value="1"/>
</dbReference>
<dbReference type="InterPro" id="IPR051918">
    <property type="entry name" value="STPP_CPPED1"/>
</dbReference>
<reference evidence="2 3" key="1">
    <citation type="submission" date="2019-01" db="EMBL/GenBank/DDBJ databases">
        <title>Complete genome sequence of Cohnella hallensis HS21 isolated from Korean fir (Abies koreana) rhizospheric soil.</title>
        <authorList>
            <person name="Jiang L."/>
            <person name="Kang S.W."/>
            <person name="Kim S."/>
            <person name="Jung J."/>
            <person name="Kim C.Y."/>
            <person name="Kim D.H."/>
            <person name="Kim S.W."/>
            <person name="Lee J."/>
        </authorList>
    </citation>
    <scope>NUCLEOTIDE SEQUENCE [LARGE SCALE GENOMIC DNA]</scope>
    <source>
        <strain evidence="2 3">HS21</strain>
    </source>
</reference>
<dbReference type="SUPFAM" id="SSF49899">
    <property type="entry name" value="Concanavalin A-like lectins/glucanases"/>
    <property type="match status" value="1"/>
</dbReference>
<dbReference type="Pfam" id="PF13385">
    <property type="entry name" value="Laminin_G_3"/>
    <property type="match status" value="1"/>
</dbReference>
<feature type="domain" description="Calcineurin-like phosphoesterase" evidence="1">
    <location>
        <begin position="326"/>
        <end position="462"/>
    </location>
</feature>
<organism evidence="2 3">
    <name type="scientific">Cohnella abietis</name>
    <dbReference type="NCBI Taxonomy" id="2507935"/>
    <lineage>
        <taxon>Bacteria</taxon>
        <taxon>Bacillati</taxon>
        <taxon>Bacillota</taxon>
        <taxon>Bacilli</taxon>
        <taxon>Bacillales</taxon>
        <taxon>Paenibacillaceae</taxon>
        <taxon>Cohnella</taxon>
    </lineage>
</organism>
<dbReference type="PANTHER" id="PTHR43143:SF5">
    <property type="entry name" value="SECRETED PROTEIN"/>
    <property type="match status" value="1"/>
</dbReference>
<proteinExistence type="predicted"/>
<dbReference type="EMBL" id="AP019400">
    <property type="protein sequence ID" value="BBI30856.1"/>
    <property type="molecule type" value="Genomic_DNA"/>
</dbReference>
<accession>A0A3T1CYE4</accession>
<dbReference type="Gene3D" id="3.60.21.10">
    <property type="match status" value="1"/>
</dbReference>
<dbReference type="Pfam" id="PF00149">
    <property type="entry name" value="Metallophos"/>
    <property type="match status" value="1"/>
</dbReference>
<dbReference type="Proteomes" id="UP000289856">
    <property type="component" value="Chromosome"/>
</dbReference>
<dbReference type="InterPro" id="IPR013320">
    <property type="entry name" value="ConA-like_dom_sf"/>
</dbReference>
<dbReference type="GO" id="GO:0016787">
    <property type="term" value="F:hydrolase activity"/>
    <property type="evidence" value="ECO:0007669"/>
    <property type="project" value="InterPro"/>
</dbReference>
<dbReference type="PANTHER" id="PTHR43143">
    <property type="entry name" value="METALLOPHOSPHOESTERASE, CALCINEURIN SUPERFAMILY"/>
    <property type="match status" value="1"/>
</dbReference>
<dbReference type="AlphaFoldDB" id="A0A3T1CYE4"/>
<dbReference type="KEGG" id="cohn:KCTCHS21_02550"/>
<dbReference type="OrthoDB" id="9772095at2"/>
<dbReference type="InterPro" id="IPR029052">
    <property type="entry name" value="Metallo-depent_PP-like"/>
</dbReference>
<evidence type="ECO:0000313" key="3">
    <source>
        <dbReference type="Proteomes" id="UP000289856"/>
    </source>
</evidence>